<dbReference type="AlphaFoldDB" id="B0TLM2"/>
<sequence length="452" mass="49799">MAPLMNLRLCNLSIIVSLFCAPLSASTLVEPELATSMLQNHEKHFEKRIVKVAPNVYTAVGYHGATTSMIVGDDGVIIIDTLMGPTSASNALNDFRKYSNKPVKAIIYTHSHGDHTGGAASFAEGNKIEVIGHSNMGHHHGTDKSLDTVMRLRDIRQFGRLLPQEEQSNRGVAAAVTIDHDRGKGFIAPTFTISKPHKVTISGVDIEIYPAAGETNDAMFVWLPQQEVLFSGDNFYQAFPNLYAIRGTPYRDVRTWANSVAQMAEFEPSVLVGGHTTPIIGQDSATTALQDYSEAIQSVFEQTTAGMNKGWDPITVAQSIELPKHLQNKPYLTEFYGTRAHASRAIYAGMLGWFDGNPTNLNPLSHKQSAENIAKLAGGSAELFKQFNDAMKTENYQWALVLADHLSYLDNIDQQAVKKSKIAALRAMAAREYNAPNRNYYFTYANELEQGK</sequence>
<gene>
    <name evidence="3" type="ordered locus">Shal_1406</name>
</gene>
<dbReference type="InterPro" id="IPR038536">
    <property type="entry name" value="Alkyl/aryl-sulf_dimr_sf"/>
</dbReference>
<keyword evidence="1" id="KW-0732">Signal</keyword>
<feature type="signal peptide" evidence="1">
    <location>
        <begin position="1"/>
        <end position="25"/>
    </location>
</feature>
<accession>B0TLM2</accession>
<organism evidence="3 4">
    <name type="scientific">Shewanella halifaxensis (strain HAW-EB4)</name>
    <dbReference type="NCBI Taxonomy" id="458817"/>
    <lineage>
        <taxon>Bacteria</taxon>
        <taxon>Pseudomonadati</taxon>
        <taxon>Pseudomonadota</taxon>
        <taxon>Gammaproteobacteria</taxon>
        <taxon>Alteromonadales</taxon>
        <taxon>Shewanellaceae</taxon>
        <taxon>Shewanella</taxon>
    </lineage>
</organism>
<reference evidence="3" key="1">
    <citation type="submission" date="2008-01" db="EMBL/GenBank/DDBJ databases">
        <title>Complete sequence of Shewanella halifaxensis HAW-EB4.</title>
        <authorList>
            <consortium name="US DOE Joint Genome Institute"/>
            <person name="Copeland A."/>
            <person name="Lucas S."/>
            <person name="Lapidus A."/>
            <person name="Glavina del Rio T."/>
            <person name="Dalin E."/>
            <person name="Tice H."/>
            <person name="Bruce D."/>
            <person name="Goodwin L."/>
            <person name="Pitluck S."/>
            <person name="Sims D."/>
            <person name="Brettin T."/>
            <person name="Detter J.C."/>
            <person name="Han C."/>
            <person name="Kuske C.R."/>
            <person name="Schmutz J."/>
            <person name="Larimer F."/>
            <person name="Land M."/>
            <person name="Hauser L."/>
            <person name="Kyrpides N."/>
            <person name="Kim E."/>
            <person name="Zhao J.-S."/>
            <person name="Richardson P."/>
        </authorList>
    </citation>
    <scope>NUCLEOTIDE SEQUENCE [LARGE SCALE GENOMIC DNA]</scope>
    <source>
        <strain evidence="3">HAW-EB4</strain>
    </source>
</reference>
<dbReference type="InterPro" id="IPR044097">
    <property type="entry name" value="Bds1/SdsA1_MBL-fold"/>
</dbReference>
<dbReference type="STRING" id="458817.Shal_1406"/>
<evidence type="ECO:0000313" key="4">
    <source>
        <dbReference type="Proteomes" id="UP000001317"/>
    </source>
</evidence>
<dbReference type="InterPro" id="IPR001279">
    <property type="entry name" value="Metallo-B-lactamas"/>
</dbReference>
<dbReference type="Pfam" id="PF14863">
    <property type="entry name" value="Alkyl_sulf_dimr"/>
    <property type="match status" value="1"/>
</dbReference>
<feature type="chain" id="PRO_5002755791" evidence="1">
    <location>
        <begin position="26"/>
        <end position="452"/>
    </location>
</feature>
<feature type="domain" description="Metallo-beta-lactamase" evidence="2">
    <location>
        <begin position="65"/>
        <end position="275"/>
    </location>
</feature>
<dbReference type="OrthoDB" id="9815874at2"/>
<evidence type="ECO:0000256" key="1">
    <source>
        <dbReference type="SAM" id="SignalP"/>
    </source>
</evidence>
<dbReference type="Pfam" id="PF00753">
    <property type="entry name" value="Lactamase_B"/>
    <property type="match status" value="1"/>
</dbReference>
<dbReference type="Proteomes" id="UP000001317">
    <property type="component" value="Chromosome"/>
</dbReference>
<protein>
    <submittedName>
        <fullName evidence="3">Beta-lactamase domain protein</fullName>
    </submittedName>
</protein>
<dbReference type="SUPFAM" id="SSF56281">
    <property type="entry name" value="Metallo-hydrolase/oxidoreductase"/>
    <property type="match status" value="1"/>
</dbReference>
<dbReference type="SMART" id="SM00849">
    <property type="entry name" value="Lactamase_B"/>
    <property type="match status" value="1"/>
</dbReference>
<name>B0TLM2_SHEHH</name>
<dbReference type="InterPro" id="IPR029228">
    <property type="entry name" value="Alkyl_sulf_dimr"/>
</dbReference>
<proteinExistence type="predicted"/>
<dbReference type="GO" id="GO:0018741">
    <property type="term" value="F:linear primary-alkylsulfatase activity"/>
    <property type="evidence" value="ECO:0007669"/>
    <property type="project" value="InterPro"/>
</dbReference>
<dbReference type="CDD" id="cd07710">
    <property type="entry name" value="arylsulfatase_Sdsa1-like_MBL-fold"/>
    <property type="match status" value="1"/>
</dbReference>
<dbReference type="HOGENOM" id="CLU_014655_0_2_6"/>
<dbReference type="PANTHER" id="PTHR43223">
    <property type="entry name" value="ALKYL/ARYL-SULFATASE"/>
    <property type="match status" value="1"/>
</dbReference>
<dbReference type="InterPro" id="IPR052195">
    <property type="entry name" value="Bact_Alkyl/Aryl-Sulfatase"/>
</dbReference>
<dbReference type="KEGG" id="shl:Shal_1406"/>
<dbReference type="GO" id="GO:0046983">
    <property type="term" value="F:protein dimerization activity"/>
    <property type="evidence" value="ECO:0007669"/>
    <property type="project" value="InterPro"/>
</dbReference>
<dbReference type="Gene3D" id="1.25.40.880">
    <property type="entry name" value="Alkyl sulfatase, dimerisation domain"/>
    <property type="match status" value="1"/>
</dbReference>
<evidence type="ECO:0000259" key="2">
    <source>
        <dbReference type="SMART" id="SM00849"/>
    </source>
</evidence>
<dbReference type="GO" id="GO:0018909">
    <property type="term" value="P:dodecyl sulfate metabolic process"/>
    <property type="evidence" value="ECO:0007669"/>
    <property type="project" value="InterPro"/>
</dbReference>
<keyword evidence="4" id="KW-1185">Reference proteome</keyword>
<dbReference type="Gene3D" id="3.60.15.30">
    <property type="entry name" value="Metallo-beta-lactamase domain"/>
    <property type="match status" value="1"/>
</dbReference>
<dbReference type="PANTHER" id="PTHR43223:SF1">
    <property type="entry name" value="ALKYL_ARYL-SULFATASE BDS1"/>
    <property type="match status" value="1"/>
</dbReference>
<evidence type="ECO:0000313" key="3">
    <source>
        <dbReference type="EMBL" id="ABZ75972.1"/>
    </source>
</evidence>
<dbReference type="InterPro" id="IPR036866">
    <property type="entry name" value="RibonucZ/Hydroxyglut_hydro"/>
</dbReference>
<dbReference type="EMBL" id="CP000931">
    <property type="protein sequence ID" value="ABZ75972.1"/>
    <property type="molecule type" value="Genomic_DNA"/>
</dbReference>
<dbReference type="eggNOG" id="COG2015">
    <property type="taxonomic scope" value="Bacteria"/>
</dbReference>